<dbReference type="GO" id="GO:0007131">
    <property type="term" value="P:reciprocal meiotic recombination"/>
    <property type="evidence" value="ECO:0007669"/>
    <property type="project" value="TreeGrafter"/>
</dbReference>
<reference evidence="4" key="1">
    <citation type="journal article" date="2006" name="PLoS Biol.">
        <title>Macronuclear genome sequence of the ciliate Tetrahymena thermophila, a model eukaryote.</title>
        <authorList>
            <person name="Eisen J.A."/>
            <person name="Coyne R.S."/>
            <person name="Wu M."/>
            <person name="Wu D."/>
            <person name="Thiagarajan M."/>
            <person name="Wortman J.R."/>
            <person name="Badger J.H."/>
            <person name="Ren Q."/>
            <person name="Amedeo P."/>
            <person name="Jones K.M."/>
            <person name="Tallon L.J."/>
            <person name="Delcher A.L."/>
            <person name="Salzberg S.L."/>
            <person name="Silva J.C."/>
            <person name="Haas B.J."/>
            <person name="Majoros W.H."/>
            <person name="Farzad M."/>
            <person name="Carlton J.M."/>
            <person name="Smith R.K. Jr."/>
            <person name="Garg J."/>
            <person name="Pearlman R.E."/>
            <person name="Karrer K.M."/>
            <person name="Sun L."/>
            <person name="Manning G."/>
            <person name="Elde N.C."/>
            <person name="Turkewitz A.P."/>
            <person name="Asai D.J."/>
            <person name="Wilkes D.E."/>
            <person name="Wang Y."/>
            <person name="Cai H."/>
            <person name="Collins K."/>
            <person name="Stewart B.A."/>
            <person name="Lee S.R."/>
            <person name="Wilamowska K."/>
            <person name="Weinberg Z."/>
            <person name="Ruzzo W.L."/>
            <person name="Wloga D."/>
            <person name="Gaertig J."/>
            <person name="Frankel J."/>
            <person name="Tsao C.-C."/>
            <person name="Gorovsky M.A."/>
            <person name="Keeling P.J."/>
            <person name="Waller R.F."/>
            <person name="Patron N.J."/>
            <person name="Cherry J.M."/>
            <person name="Stover N.A."/>
            <person name="Krieger C.J."/>
            <person name="del Toro C."/>
            <person name="Ryder H.F."/>
            <person name="Williamson S.C."/>
            <person name="Barbeau R.A."/>
            <person name="Hamilton E.P."/>
            <person name="Orias E."/>
        </authorList>
    </citation>
    <scope>NUCLEOTIDE SEQUENCE [LARGE SCALE GENOMIC DNA]</scope>
    <source>
        <strain evidence="4">SB210</strain>
    </source>
</reference>
<keyword evidence="2 3" id="KW-0812">Transmembrane</keyword>
<keyword evidence="4" id="KW-1185">Reference proteome</keyword>
<dbReference type="PANTHER" id="PTHR31398:SF0">
    <property type="entry name" value="MEIOTIC NUCLEAR DIVISION PROTEIN 1 HOMOLOG"/>
    <property type="match status" value="1"/>
</dbReference>
<organism evidence="3 4">
    <name type="scientific">Tetrahymena thermophila (strain SB210)</name>
    <dbReference type="NCBI Taxonomy" id="312017"/>
    <lineage>
        <taxon>Eukaryota</taxon>
        <taxon>Sar</taxon>
        <taxon>Alveolata</taxon>
        <taxon>Ciliophora</taxon>
        <taxon>Intramacronucleata</taxon>
        <taxon>Oligohymenophorea</taxon>
        <taxon>Hymenostomatida</taxon>
        <taxon>Tetrahymenina</taxon>
        <taxon>Tetrahymenidae</taxon>
        <taxon>Tetrahymena</taxon>
    </lineage>
</organism>
<dbReference type="GeneID" id="7835952"/>
<evidence type="ECO:0000313" key="4">
    <source>
        <dbReference type="Proteomes" id="UP000009168"/>
    </source>
</evidence>
<sequence>MFNKIDIFGSQILLRFKGEPVYHTRSGSFITLLIISFIGFRLYSIIEDVFLRASPQVIYSERQVDNPAPFQISSSTFPLAFGMEDPNFSYYIDEGIYTIQASFYQKTLMFNETTQQNDAVWNITQIQVQRCTLDNFKNPDNINYYTSLKYQNMYCLPPNIELTLQGDFQSPIYSYLELLVIKCKQNCKSQEQLDHYLLNSNFAMQLSDSFVNPQIKYNPFKMYSRDIYWATTTQMPKAVTLYLRNNYVQSDFGWFLPDLTTQHFPAYSYNDVSVFPDNFQNYFLSVVFRFEKQKEGFYSRTYKNFNNIISEIGGFTQSLLAVGYLICTRISQLQLNQTLINQAFSYEDSKNEDEENKDSEKKHINLSQKLQSPNQSQQIDSLQNQLQEQVQSQNHRFKFNQIMKKNTQYLSQNQKTNFYDPNSPVYSPQNKGNQINNDQNLSQKTLHFQQIKQNKEKQIFDSKQFISNYRNDLKQSKQYSKQKTNQLDQKKILNLLIQDVQNSDEITQGVKDQEVLDQNNHLKIQKYKLKIKQIEEKLKENRFNELMKKETKCMKMNIWEYFKSIIYPFGELKKKKQIIQYSIDKLYYNLDIFNILKKLVEVEKLKRLLLDQEQLKLFDYLPKPTIHSDLVLNKNQSQVSIKKSYEVDVLYQDHRTEMQRAKDAFQAYKKIVNKQNHTILDQKIIDLLDPNLVSIFQAEGNNVWQNNYIEESNIEDISLQSKINTFNQQSPIIKLEQIQGQTEAQYPTKQDDIIKKQESINPLLVNESQSFLLNKKQLELQLEKPKFQVKNIYEQMNKFNEQKNLEDETKDLTQSIYSEIAPNQLYQMPIDFQSNQNDLKIRK</sequence>
<protein>
    <submittedName>
        <fullName evidence="3">Transmembrane protein, putative</fullName>
    </submittedName>
</protein>
<evidence type="ECO:0000256" key="1">
    <source>
        <dbReference type="SAM" id="MobiDB-lite"/>
    </source>
</evidence>
<dbReference type="EMBL" id="GG662372">
    <property type="protein sequence ID" value="EAS05328.2"/>
    <property type="molecule type" value="Genomic_DNA"/>
</dbReference>
<dbReference type="OrthoDB" id="294182at2759"/>
<accession>Q24CB0</accession>
<dbReference type="GO" id="GO:0005634">
    <property type="term" value="C:nucleus"/>
    <property type="evidence" value="ECO:0007669"/>
    <property type="project" value="TreeGrafter"/>
</dbReference>
<dbReference type="AlphaFoldDB" id="Q24CB0"/>
<keyword evidence="2" id="KW-0472">Membrane</keyword>
<feature type="transmembrane region" description="Helical" evidence="2">
    <location>
        <begin position="27"/>
        <end position="46"/>
    </location>
</feature>
<feature type="region of interest" description="Disordered" evidence="1">
    <location>
        <begin position="414"/>
        <end position="437"/>
    </location>
</feature>
<dbReference type="PANTHER" id="PTHR31398">
    <property type="entry name" value="MEIOTIC NUCLEAR DIVISION PROTEIN 1 HOMOLOG"/>
    <property type="match status" value="1"/>
</dbReference>
<evidence type="ECO:0000313" key="3">
    <source>
        <dbReference type="EMBL" id="EAS05328.2"/>
    </source>
</evidence>
<dbReference type="InParanoid" id="Q24CB0"/>
<proteinExistence type="predicted"/>
<name>Q24CB0_TETTS</name>
<dbReference type="Proteomes" id="UP000009168">
    <property type="component" value="Unassembled WGS sequence"/>
</dbReference>
<keyword evidence="2" id="KW-1133">Transmembrane helix</keyword>
<evidence type="ECO:0000256" key="2">
    <source>
        <dbReference type="SAM" id="Phobius"/>
    </source>
</evidence>
<dbReference type="RefSeq" id="XP_001025573.2">
    <property type="nucleotide sequence ID" value="XM_001025573.2"/>
</dbReference>
<dbReference type="KEGG" id="tet:TTHERM_00695620"/>
<gene>
    <name evidence="3" type="ORF">TTHERM_00695620</name>
</gene>
<dbReference type="HOGENOM" id="CLU_009697_1_0_1"/>